<comment type="caution">
    <text evidence="1">The sequence shown here is derived from an EMBL/GenBank/DDBJ whole genome shotgun (WGS) entry which is preliminary data.</text>
</comment>
<evidence type="ECO:0000313" key="2">
    <source>
        <dbReference type="Proteomes" id="UP000634136"/>
    </source>
</evidence>
<gene>
    <name evidence="1" type="ORF">G2W53_023616</name>
</gene>
<organism evidence="1 2">
    <name type="scientific">Senna tora</name>
    <dbReference type="NCBI Taxonomy" id="362788"/>
    <lineage>
        <taxon>Eukaryota</taxon>
        <taxon>Viridiplantae</taxon>
        <taxon>Streptophyta</taxon>
        <taxon>Embryophyta</taxon>
        <taxon>Tracheophyta</taxon>
        <taxon>Spermatophyta</taxon>
        <taxon>Magnoliopsida</taxon>
        <taxon>eudicotyledons</taxon>
        <taxon>Gunneridae</taxon>
        <taxon>Pentapetalae</taxon>
        <taxon>rosids</taxon>
        <taxon>fabids</taxon>
        <taxon>Fabales</taxon>
        <taxon>Fabaceae</taxon>
        <taxon>Caesalpinioideae</taxon>
        <taxon>Cassia clade</taxon>
        <taxon>Senna</taxon>
    </lineage>
</organism>
<accession>A0A834TBS3</accession>
<name>A0A834TBS3_9FABA</name>
<reference evidence="1" key="1">
    <citation type="submission" date="2020-09" db="EMBL/GenBank/DDBJ databases">
        <title>Genome-Enabled Discovery of Anthraquinone Biosynthesis in Senna tora.</title>
        <authorList>
            <person name="Kang S.-H."/>
            <person name="Pandey R.P."/>
            <person name="Lee C.-M."/>
            <person name="Sim J.-S."/>
            <person name="Jeong J.-T."/>
            <person name="Choi B.-S."/>
            <person name="Jung M."/>
            <person name="Ginzburg D."/>
            <person name="Zhao K."/>
            <person name="Won S.Y."/>
            <person name="Oh T.-J."/>
            <person name="Yu Y."/>
            <person name="Kim N.-H."/>
            <person name="Lee O.R."/>
            <person name="Lee T.-H."/>
            <person name="Bashyal P."/>
            <person name="Kim T.-S."/>
            <person name="Lee W.-H."/>
            <person name="Kawkins C."/>
            <person name="Kim C.-K."/>
            <person name="Kim J.S."/>
            <person name="Ahn B.O."/>
            <person name="Rhee S.Y."/>
            <person name="Sohng J.K."/>
        </authorList>
    </citation>
    <scope>NUCLEOTIDE SEQUENCE</scope>
    <source>
        <tissue evidence="1">Leaf</tissue>
    </source>
</reference>
<dbReference type="AlphaFoldDB" id="A0A834TBS3"/>
<keyword evidence="2" id="KW-1185">Reference proteome</keyword>
<protein>
    <submittedName>
        <fullName evidence="1">Uncharacterized protein</fullName>
    </submittedName>
</protein>
<proteinExistence type="predicted"/>
<dbReference type="Proteomes" id="UP000634136">
    <property type="component" value="Unassembled WGS sequence"/>
</dbReference>
<sequence length="67" mass="7233">MDVQFQSEKSCRDCHTIPRPLYGGMVQMGQGKLSPGIYGGVENETKGGPAVHMQGRSQLMPQLSLAV</sequence>
<evidence type="ECO:0000313" key="1">
    <source>
        <dbReference type="EMBL" id="KAF7818161.1"/>
    </source>
</evidence>
<dbReference type="EMBL" id="JAAIUW010000008">
    <property type="protein sequence ID" value="KAF7818161.1"/>
    <property type="molecule type" value="Genomic_DNA"/>
</dbReference>